<keyword evidence="4" id="KW-1185">Reference proteome</keyword>
<reference evidence="3 4" key="1">
    <citation type="submission" date="2021-06" db="EMBL/GenBank/DDBJ databases">
        <title>Genome-based taxonomic framework of Microbacterium strains isolated from marine environment, the description of four new species and reclassification of four preexisting species.</title>
        <authorList>
            <person name="Lee S.D."/>
            <person name="Kim S.-M."/>
            <person name="Byeon Y.-S."/>
            <person name="Yang H.L."/>
            <person name="Kim I.S."/>
        </authorList>
    </citation>
    <scope>NUCLEOTIDE SEQUENCE [LARGE SCALE GENOMIC DNA]</scope>
    <source>
        <strain evidence="3 4">SSW1-51</strain>
    </source>
</reference>
<evidence type="ECO:0000313" key="3">
    <source>
        <dbReference type="EMBL" id="UPL10252.1"/>
    </source>
</evidence>
<dbReference type="InterPro" id="IPR050789">
    <property type="entry name" value="Diverse_Enzym_Activities"/>
</dbReference>
<organism evidence="3 4">
    <name type="scientific">Microbacterium sufflavum</name>
    <dbReference type="NCBI Taxonomy" id="2851649"/>
    <lineage>
        <taxon>Bacteria</taxon>
        <taxon>Bacillati</taxon>
        <taxon>Actinomycetota</taxon>
        <taxon>Actinomycetes</taxon>
        <taxon>Micrococcales</taxon>
        <taxon>Microbacteriaceae</taxon>
        <taxon>Microbacterium</taxon>
    </lineage>
</organism>
<protein>
    <submittedName>
        <fullName evidence="3">Beta-lactamase family protein</fullName>
    </submittedName>
</protein>
<gene>
    <name evidence="3" type="ORF">KV394_03630</name>
</gene>
<dbReference type="Gene3D" id="3.40.710.10">
    <property type="entry name" value="DD-peptidase/beta-lactamase superfamily"/>
    <property type="match status" value="1"/>
</dbReference>
<dbReference type="PANTHER" id="PTHR43283:SF11">
    <property type="entry name" value="BETA-LACTAMASE-RELATED DOMAIN-CONTAINING PROTEIN"/>
    <property type="match status" value="1"/>
</dbReference>
<dbReference type="InterPro" id="IPR001466">
    <property type="entry name" value="Beta-lactam-related"/>
</dbReference>
<dbReference type="Pfam" id="PF00144">
    <property type="entry name" value="Beta-lactamase"/>
    <property type="match status" value="1"/>
</dbReference>
<accession>A0ABY4ICH9</accession>
<dbReference type="Proteomes" id="UP000831467">
    <property type="component" value="Chromosome"/>
</dbReference>
<evidence type="ECO:0000313" key="4">
    <source>
        <dbReference type="Proteomes" id="UP000831467"/>
    </source>
</evidence>
<feature type="domain" description="Beta-lactamase-related" evidence="2">
    <location>
        <begin position="27"/>
        <end position="342"/>
    </location>
</feature>
<evidence type="ECO:0000259" key="2">
    <source>
        <dbReference type="Pfam" id="PF00144"/>
    </source>
</evidence>
<dbReference type="InterPro" id="IPR012338">
    <property type="entry name" value="Beta-lactam/transpept-like"/>
</dbReference>
<name>A0ABY4ICH9_9MICO</name>
<dbReference type="SUPFAM" id="SSF56601">
    <property type="entry name" value="beta-lactamase/transpeptidase-like"/>
    <property type="match status" value="1"/>
</dbReference>
<evidence type="ECO:0000256" key="1">
    <source>
        <dbReference type="ARBA" id="ARBA00022801"/>
    </source>
</evidence>
<proteinExistence type="predicted"/>
<sequence length="368" mass="37959">MSGHGAGQVRGASAAGAVAAVMRGDTAPRAVVAGVVTRTSRDVAVGGLADLAGTPVTRDTAFDLASVSKVAATTTALLRLVSAGDLGVDDPVDRFLPGTACAPGTTVRHLLQHRAGLWEWQPLYLDPAPADAVVDALPLRYGLDEGRHYSDLGFILLGRLITAVTGLPLDAAVRELVTAPLGLAHTGYGPVGPPVASSGIGDAAERRMVATGDPYPILTSRRHFPWREDEIAGSVNDGNCFHALGGVSGHAGLFGTVDDLLTLGAALADADRHTDLWHPDAVADFFRDGPDAGQALGWRSDTVPVDGRPTRLLWHPGYTGCALGLVPATGTAAVLLSTRLLAAEIAPTETLWRAALPALLDPEGTSTP</sequence>
<dbReference type="EMBL" id="CP078076">
    <property type="protein sequence ID" value="UPL10252.1"/>
    <property type="molecule type" value="Genomic_DNA"/>
</dbReference>
<dbReference type="RefSeq" id="WP_247982328.1">
    <property type="nucleotide sequence ID" value="NZ_CP078076.1"/>
</dbReference>
<dbReference type="PANTHER" id="PTHR43283">
    <property type="entry name" value="BETA-LACTAMASE-RELATED"/>
    <property type="match status" value="1"/>
</dbReference>
<keyword evidence="1" id="KW-0378">Hydrolase</keyword>